<dbReference type="PANTHER" id="PTHR38834:SF3">
    <property type="entry name" value="SOLUTE-BINDING PROTEIN FAMILY 3_N-TERMINAL DOMAIN-CONTAINING PROTEIN"/>
    <property type="match status" value="1"/>
</dbReference>
<dbReference type="Gene3D" id="3.40.190.10">
    <property type="entry name" value="Periplasmic binding protein-like II"/>
    <property type="match status" value="2"/>
</dbReference>
<keyword evidence="1" id="KW-0732">Signal</keyword>
<feature type="signal peptide" evidence="1">
    <location>
        <begin position="1"/>
        <end position="24"/>
    </location>
</feature>
<evidence type="ECO:0000256" key="1">
    <source>
        <dbReference type="SAM" id="SignalP"/>
    </source>
</evidence>
<accession>A0A285JE95</accession>
<dbReference type="SUPFAM" id="SSF53850">
    <property type="entry name" value="Periplasmic binding protein-like II"/>
    <property type="match status" value="1"/>
</dbReference>
<evidence type="ECO:0000313" key="3">
    <source>
        <dbReference type="Proteomes" id="UP000219353"/>
    </source>
</evidence>
<gene>
    <name evidence="2" type="ORF">SAMN06297280_3257</name>
</gene>
<dbReference type="PANTHER" id="PTHR38834">
    <property type="entry name" value="PERIPLASMIC SUBSTRATE BINDING PROTEIN FAMILY 3"/>
    <property type="match status" value="1"/>
</dbReference>
<dbReference type="RefSeq" id="WP_097112450.1">
    <property type="nucleotide sequence ID" value="NZ_OBEB01000007.1"/>
</dbReference>
<sequence>MRFCKMGIIAVGLAVVIQSVLQLAKANTAVLPAVAPSNLHFLTEHSPPGQFLTAEGEVAGATVELLKVVANNLQQDVQFSLLSWARAYEIALQGNNTVLFETARIPQREDRFKWVGPIKLFDMRLYGTERVSQSKLELNSLHRTYRACGYRGAAHVSYLTALGFEEGKNLTLTSRAGDCLQMISKGRTDIVALNYYRYGDQRSEGNVVIYAMNPLYFSELFLAFSPFVSDSVVASWQQELFNSFRDGTMRKTYKPHYPATMIDRLEAYARLVNP</sequence>
<proteinExistence type="predicted"/>
<keyword evidence="3" id="KW-1185">Reference proteome</keyword>
<evidence type="ECO:0000313" key="2">
    <source>
        <dbReference type="EMBL" id="SNY57481.1"/>
    </source>
</evidence>
<dbReference type="AlphaFoldDB" id="A0A285JE95"/>
<dbReference type="EMBL" id="OBEB01000007">
    <property type="protein sequence ID" value="SNY57481.1"/>
    <property type="molecule type" value="Genomic_DNA"/>
</dbReference>
<dbReference type="Proteomes" id="UP000219353">
    <property type="component" value="Unassembled WGS sequence"/>
</dbReference>
<dbReference type="OrthoDB" id="8587856at2"/>
<reference evidence="3" key="1">
    <citation type="submission" date="2017-09" db="EMBL/GenBank/DDBJ databases">
        <authorList>
            <person name="Varghese N."/>
            <person name="Submissions S."/>
        </authorList>
    </citation>
    <scope>NUCLEOTIDE SEQUENCE [LARGE SCALE GENOMIC DNA]</scope>
    <source>
        <strain evidence="3">CGMCC 1.12461</strain>
    </source>
</reference>
<organism evidence="2 3">
    <name type="scientific">Arsukibacterium tuosuense</name>
    <dbReference type="NCBI Taxonomy" id="1323745"/>
    <lineage>
        <taxon>Bacteria</taxon>
        <taxon>Pseudomonadati</taxon>
        <taxon>Pseudomonadota</taxon>
        <taxon>Gammaproteobacteria</taxon>
        <taxon>Chromatiales</taxon>
        <taxon>Chromatiaceae</taxon>
        <taxon>Arsukibacterium</taxon>
    </lineage>
</organism>
<feature type="chain" id="PRO_5012425092" evidence="1">
    <location>
        <begin position="25"/>
        <end position="274"/>
    </location>
</feature>
<protein>
    <submittedName>
        <fullName evidence="2">Polar amino acid transport system substrate-binding protein</fullName>
    </submittedName>
</protein>
<name>A0A285JE95_9GAMM</name>